<accession>A0ABU5JPH4</accession>
<reference evidence="2 3" key="1">
    <citation type="submission" date="2023-12" db="EMBL/GenBank/DDBJ databases">
        <title>Micromonospora sp. nov., isolated from Atacama Desert.</title>
        <authorList>
            <person name="Carro L."/>
            <person name="Golinska P."/>
            <person name="Klenk H.-P."/>
            <person name="Goodfellow M."/>
        </authorList>
    </citation>
    <scope>NUCLEOTIDE SEQUENCE [LARGE SCALE GENOMIC DNA]</scope>
    <source>
        <strain evidence="2 3">4G53</strain>
    </source>
</reference>
<dbReference type="EMBL" id="JAXOTQ010000080">
    <property type="protein sequence ID" value="MDZ5494518.1"/>
    <property type="molecule type" value="Genomic_DNA"/>
</dbReference>
<evidence type="ECO:0000313" key="3">
    <source>
        <dbReference type="Proteomes" id="UP001290101"/>
    </source>
</evidence>
<name>A0ABU5JPH4_9ACTN</name>
<feature type="compositionally biased region" description="Low complexity" evidence="1">
    <location>
        <begin position="33"/>
        <end position="55"/>
    </location>
</feature>
<sequence>MRRNVTTAVTVVALLAGSGCGRDEQQSQAAHGTRLPTAAATTASPTQSPAPALSPGPILSSGSTRPPAPTPAWSPPPCPDDLSRLFGTCGGTFLTDSCDAAYRSSEGGYLLDAFIENKNDVNEKRLQDCPQFLPTWRKAKTGISDGNWEVGKEVKPGTYQTTGEMVKSCYWERSGPNGHIIANNFITATKKVRVTIRSTDEIFTARGCGNWIPVG</sequence>
<proteinExistence type="predicted"/>
<organism evidence="2 3">
    <name type="scientific">Micromonospora sicca</name>
    <dbReference type="NCBI Taxonomy" id="2202420"/>
    <lineage>
        <taxon>Bacteria</taxon>
        <taxon>Bacillati</taxon>
        <taxon>Actinomycetota</taxon>
        <taxon>Actinomycetes</taxon>
        <taxon>Micromonosporales</taxon>
        <taxon>Micromonosporaceae</taxon>
        <taxon>Micromonospora</taxon>
    </lineage>
</organism>
<dbReference type="Proteomes" id="UP001290101">
    <property type="component" value="Unassembled WGS sequence"/>
</dbReference>
<gene>
    <name evidence="2" type="ORF">U2F25_34615</name>
</gene>
<comment type="caution">
    <text evidence="2">The sequence shown here is derived from an EMBL/GenBank/DDBJ whole genome shotgun (WGS) entry which is preliminary data.</text>
</comment>
<dbReference type="RefSeq" id="WP_322443982.1">
    <property type="nucleotide sequence ID" value="NZ_JAXOTQ010000080.1"/>
</dbReference>
<evidence type="ECO:0008006" key="4">
    <source>
        <dbReference type="Google" id="ProtNLM"/>
    </source>
</evidence>
<feature type="region of interest" description="Disordered" evidence="1">
    <location>
        <begin position="20"/>
        <end position="79"/>
    </location>
</feature>
<keyword evidence="3" id="KW-1185">Reference proteome</keyword>
<feature type="compositionally biased region" description="Pro residues" evidence="1">
    <location>
        <begin position="66"/>
        <end position="79"/>
    </location>
</feature>
<evidence type="ECO:0000313" key="2">
    <source>
        <dbReference type="EMBL" id="MDZ5494518.1"/>
    </source>
</evidence>
<dbReference type="PROSITE" id="PS51257">
    <property type="entry name" value="PROKAR_LIPOPROTEIN"/>
    <property type="match status" value="1"/>
</dbReference>
<protein>
    <recommendedName>
        <fullName evidence="4">DUF2690 domain-containing protein</fullName>
    </recommendedName>
</protein>
<evidence type="ECO:0000256" key="1">
    <source>
        <dbReference type="SAM" id="MobiDB-lite"/>
    </source>
</evidence>